<dbReference type="Gene3D" id="3.20.20.100">
    <property type="entry name" value="NADP-dependent oxidoreductase domain"/>
    <property type="match status" value="1"/>
</dbReference>
<dbReference type="InterPro" id="IPR036812">
    <property type="entry name" value="NAD(P)_OxRdtase_dom_sf"/>
</dbReference>
<dbReference type="Pfam" id="PF00248">
    <property type="entry name" value="Aldo_ket_red"/>
    <property type="match status" value="1"/>
</dbReference>
<dbReference type="OrthoDB" id="2310150at2759"/>
<organism evidence="3 4">
    <name type="scientific">Cytospora leucostoma</name>
    <dbReference type="NCBI Taxonomy" id="1230097"/>
    <lineage>
        <taxon>Eukaryota</taxon>
        <taxon>Fungi</taxon>
        <taxon>Dikarya</taxon>
        <taxon>Ascomycota</taxon>
        <taxon>Pezizomycotina</taxon>
        <taxon>Sordariomycetes</taxon>
        <taxon>Sordariomycetidae</taxon>
        <taxon>Diaporthales</taxon>
        <taxon>Cytosporaceae</taxon>
        <taxon>Cytospora</taxon>
    </lineage>
</organism>
<dbReference type="STRING" id="1230097.A0A423VYF4"/>
<comment type="caution">
    <text evidence="3">The sequence shown here is derived from an EMBL/GenBank/DDBJ whole genome shotgun (WGS) entry which is preliminary data.</text>
</comment>
<keyword evidence="4" id="KW-1185">Reference proteome</keyword>
<gene>
    <name evidence="3" type="ORF">VPNG_09125</name>
</gene>
<sequence length="262" mass="29173">MSAPKIFFGAGLFSKEHGHNSAEDIKPWLDALVESKNIISGIDSAVAYRDCEEWLGQLRVGSQYGLPIDTKLSGGAHPALVATKDNVITQARESLRQIGVDQINILFLHAPDIRVPIEETLSGFDALYKEGLFKHFGLANHTAEQVEEVVKICKEKSFVLPSVFQGSYKPIARLPEERLLPVLRKHNISFVAYSPMAGGFLAKTSQQFRDQPGSLHGRWDKAGFLGKVYHFLYNRPLSLEALDKWHEIAAAKGISGREMAYR</sequence>
<keyword evidence="1" id="KW-0560">Oxidoreductase</keyword>
<accession>A0A423VYF4</accession>
<dbReference type="InterPro" id="IPR023210">
    <property type="entry name" value="NADP_OxRdtase_dom"/>
</dbReference>
<dbReference type="Proteomes" id="UP000285146">
    <property type="component" value="Unassembled WGS sequence"/>
</dbReference>
<feature type="domain" description="NADP-dependent oxidoreductase" evidence="2">
    <location>
        <begin position="5"/>
        <end position="262"/>
    </location>
</feature>
<dbReference type="GO" id="GO:0016491">
    <property type="term" value="F:oxidoreductase activity"/>
    <property type="evidence" value="ECO:0007669"/>
    <property type="project" value="UniProtKB-KW"/>
</dbReference>
<dbReference type="PANTHER" id="PTHR43364">
    <property type="entry name" value="NADH-SPECIFIC METHYLGLYOXAL REDUCTASE-RELATED"/>
    <property type="match status" value="1"/>
</dbReference>
<evidence type="ECO:0000313" key="3">
    <source>
        <dbReference type="EMBL" id="ROV96064.1"/>
    </source>
</evidence>
<evidence type="ECO:0000313" key="4">
    <source>
        <dbReference type="Proteomes" id="UP000285146"/>
    </source>
</evidence>
<name>A0A423VYF4_9PEZI</name>
<reference evidence="3 4" key="1">
    <citation type="submission" date="2015-09" db="EMBL/GenBank/DDBJ databases">
        <title>Host preference determinants of Valsa canker pathogens revealed by comparative genomics.</title>
        <authorList>
            <person name="Yin Z."/>
            <person name="Huang L."/>
        </authorList>
    </citation>
    <scope>NUCLEOTIDE SEQUENCE [LARGE SCALE GENOMIC DNA]</scope>
    <source>
        <strain evidence="3 4">SXYLt</strain>
    </source>
</reference>
<evidence type="ECO:0000259" key="2">
    <source>
        <dbReference type="Pfam" id="PF00248"/>
    </source>
</evidence>
<protein>
    <recommendedName>
        <fullName evidence="2">NADP-dependent oxidoreductase domain-containing protein</fullName>
    </recommendedName>
</protein>
<dbReference type="EMBL" id="LKEB01000069">
    <property type="protein sequence ID" value="ROV96064.1"/>
    <property type="molecule type" value="Genomic_DNA"/>
</dbReference>
<dbReference type="SUPFAM" id="SSF51430">
    <property type="entry name" value="NAD(P)-linked oxidoreductase"/>
    <property type="match status" value="1"/>
</dbReference>
<dbReference type="InParanoid" id="A0A423VYF4"/>
<dbReference type="AlphaFoldDB" id="A0A423VYF4"/>
<dbReference type="InterPro" id="IPR050523">
    <property type="entry name" value="AKR_Detox_Biosynth"/>
</dbReference>
<proteinExistence type="predicted"/>
<dbReference type="PANTHER" id="PTHR43364:SF4">
    <property type="entry name" value="NAD(P)-LINKED OXIDOREDUCTASE SUPERFAMILY PROTEIN"/>
    <property type="match status" value="1"/>
</dbReference>
<evidence type="ECO:0000256" key="1">
    <source>
        <dbReference type="ARBA" id="ARBA00023002"/>
    </source>
</evidence>